<dbReference type="GeneID" id="54562010"/>
<feature type="signal peptide" evidence="1">
    <location>
        <begin position="1"/>
        <end position="18"/>
    </location>
</feature>
<keyword evidence="1" id="KW-0732">Signal</keyword>
<dbReference type="OrthoDB" id="3945446at2759"/>
<dbReference type="EMBL" id="ML993617">
    <property type="protein sequence ID" value="KAF2161754.1"/>
    <property type="molecule type" value="Genomic_DNA"/>
</dbReference>
<keyword evidence="3" id="KW-1185">Reference proteome</keyword>
<sequence length="123" mass="13340">MLALLKATIIALISASTALPTSTNPQTRSIAPNAQSCTAKSCGPIVHYKINIGIPYNEDSCDAVSNKLYSNGAEQVFSSYMCDQIEEGFTEVKFNYLMNKAGKINEAMGRAFPEVNGFNCPDY</sequence>
<proteinExistence type="predicted"/>
<protein>
    <submittedName>
        <fullName evidence="2">Uncharacterized protein</fullName>
    </submittedName>
</protein>
<dbReference type="Proteomes" id="UP000799537">
    <property type="component" value="Unassembled WGS sequence"/>
</dbReference>
<evidence type="ECO:0000313" key="3">
    <source>
        <dbReference type="Proteomes" id="UP000799537"/>
    </source>
</evidence>
<organism evidence="2 3">
    <name type="scientific">Zasmidium cellare ATCC 36951</name>
    <dbReference type="NCBI Taxonomy" id="1080233"/>
    <lineage>
        <taxon>Eukaryota</taxon>
        <taxon>Fungi</taxon>
        <taxon>Dikarya</taxon>
        <taxon>Ascomycota</taxon>
        <taxon>Pezizomycotina</taxon>
        <taxon>Dothideomycetes</taxon>
        <taxon>Dothideomycetidae</taxon>
        <taxon>Mycosphaerellales</taxon>
        <taxon>Mycosphaerellaceae</taxon>
        <taxon>Zasmidium</taxon>
    </lineage>
</organism>
<gene>
    <name evidence="2" type="ORF">M409DRAFT_27810</name>
</gene>
<evidence type="ECO:0000313" key="2">
    <source>
        <dbReference type="EMBL" id="KAF2161754.1"/>
    </source>
</evidence>
<dbReference type="AlphaFoldDB" id="A0A6A6C3R5"/>
<reference evidence="2" key="1">
    <citation type="journal article" date="2020" name="Stud. Mycol.">
        <title>101 Dothideomycetes genomes: a test case for predicting lifestyles and emergence of pathogens.</title>
        <authorList>
            <person name="Haridas S."/>
            <person name="Albert R."/>
            <person name="Binder M."/>
            <person name="Bloem J."/>
            <person name="Labutti K."/>
            <person name="Salamov A."/>
            <person name="Andreopoulos B."/>
            <person name="Baker S."/>
            <person name="Barry K."/>
            <person name="Bills G."/>
            <person name="Bluhm B."/>
            <person name="Cannon C."/>
            <person name="Castanera R."/>
            <person name="Culley D."/>
            <person name="Daum C."/>
            <person name="Ezra D."/>
            <person name="Gonzalez J."/>
            <person name="Henrissat B."/>
            <person name="Kuo A."/>
            <person name="Liang C."/>
            <person name="Lipzen A."/>
            <person name="Lutzoni F."/>
            <person name="Magnuson J."/>
            <person name="Mondo S."/>
            <person name="Nolan M."/>
            <person name="Ohm R."/>
            <person name="Pangilinan J."/>
            <person name="Park H.-J."/>
            <person name="Ramirez L."/>
            <person name="Alfaro M."/>
            <person name="Sun H."/>
            <person name="Tritt A."/>
            <person name="Yoshinaga Y."/>
            <person name="Zwiers L.-H."/>
            <person name="Turgeon B."/>
            <person name="Goodwin S."/>
            <person name="Spatafora J."/>
            <person name="Crous P."/>
            <person name="Grigoriev I."/>
        </authorList>
    </citation>
    <scope>NUCLEOTIDE SEQUENCE</scope>
    <source>
        <strain evidence="2">ATCC 36951</strain>
    </source>
</reference>
<accession>A0A6A6C3R5</accession>
<name>A0A6A6C3R5_ZASCE</name>
<dbReference type="RefSeq" id="XP_033662643.1">
    <property type="nucleotide sequence ID" value="XM_033808738.1"/>
</dbReference>
<feature type="chain" id="PRO_5025395455" evidence="1">
    <location>
        <begin position="19"/>
        <end position="123"/>
    </location>
</feature>
<evidence type="ECO:0000256" key="1">
    <source>
        <dbReference type="SAM" id="SignalP"/>
    </source>
</evidence>